<dbReference type="EMBL" id="JQFK01000006">
    <property type="protein sequence ID" value="KGK39860.1"/>
    <property type="molecule type" value="Genomic_DNA"/>
</dbReference>
<evidence type="ECO:0000313" key="1">
    <source>
        <dbReference type="EMBL" id="KGK39860.1"/>
    </source>
</evidence>
<dbReference type="HOGENOM" id="CLU_544063_0_0_1"/>
<dbReference type="GO" id="GO:0016255">
    <property type="term" value="P:attachment of GPI anchor to protein"/>
    <property type="evidence" value="ECO:0007669"/>
    <property type="project" value="InterPro"/>
</dbReference>
<organism evidence="1 4">
    <name type="scientific">Pichia kudriavzevii</name>
    <name type="common">Yeast</name>
    <name type="synonym">Issatchenkia orientalis</name>
    <dbReference type="NCBI Taxonomy" id="4909"/>
    <lineage>
        <taxon>Eukaryota</taxon>
        <taxon>Fungi</taxon>
        <taxon>Dikarya</taxon>
        <taxon>Ascomycota</taxon>
        <taxon>Saccharomycotina</taxon>
        <taxon>Pichiomycetes</taxon>
        <taxon>Pichiales</taxon>
        <taxon>Pichiaceae</taxon>
        <taxon>Pichia</taxon>
    </lineage>
</organism>
<proteinExistence type="predicted"/>
<dbReference type="UniPathway" id="UPA00196"/>
<reference evidence="2" key="4">
    <citation type="submission" date="2017-01" db="EMBL/GenBank/DDBJ databases">
        <authorList>
            <person name="Mah S.A."/>
            <person name="Swanson W.J."/>
            <person name="Moy G.W."/>
            <person name="Vacquier V.D."/>
        </authorList>
    </citation>
    <scope>NUCLEOTIDE SEQUENCE [LARGE SCALE GENOMIC DNA]</scope>
    <source>
        <strain evidence="2">129</strain>
    </source>
</reference>
<evidence type="ECO:0000313" key="3">
    <source>
        <dbReference type="EMBL" id="OUT21512.1"/>
    </source>
</evidence>
<dbReference type="Proteomes" id="UP000195871">
    <property type="component" value="Unassembled WGS sequence"/>
</dbReference>
<protein>
    <submittedName>
        <fullName evidence="2">GPI transamidase component GPI17</fullName>
    </submittedName>
</protein>
<dbReference type="AlphaFoldDB" id="A0A099P4J2"/>
<name>A0A099P4J2_PICKU</name>
<reference evidence="5" key="3">
    <citation type="journal article" date="2017" name="Genome Announc.">
        <title>Genome sequences of Cyberlindnera fabianii 65, Pichia kudriavzevii 129, and Saccharomyces cerevisiae 131 isolated from fermented masau fruits in Zimbabwe.</title>
        <authorList>
            <person name="van Rijswijck I.M.H."/>
            <person name="Derks M.F.L."/>
            <person name="Abee T."/>
            <person name="de Ridder D."/>
            <person name="Smid E.J."/>
        </authorList>
    </citation>
    <scope>NUCLEOTIDE SEQUENCE [LARGE SCALE GENOMIC DNA]</scope>
    <source>
        <strain evidence="5">129</strain>
    </source>
</reference>
<dbReference type="EMBL" id="NHMM01000005">
    <property type="protein sequence ID" value="OUT21512.1"/>
    <property type="molecule type" value="Genomic_DNA"/>
</dbReference>
<gene>
    <name evidence="2" type="ORF">BOH78_3144</name>
    <name evidence="3" type="ORF">CAS74_003631</name>
    <name evidence="1" type="ORF">JL09_g1061</name>
</gene>
<accession>A0A099P4J2</accession>
<reference evidence="4" key="1">
    <citation type="journal article" date="2014" name="Microb. Cell Fact.">
        <title>Exploiting Issatchenkia orientalis SD108 for succinic acid production.</title>
        <authorList>
            <person name="Xiao H."/>
            <person name="Shao Z."/>
            <person name="Jiang Y."/>
            <person name="Dole S."/>
            <person name="Zhao H."/>
        </authorList>
    </citation>
    <scope>NUCLEOTIDE SEQUENCE [LARGE SCALE GENOMIC DNA]</scope>
    <source>
        <strain evidence="4">SD108</strain>
    </source>
</reference>
<reference evidence="3 6" key="5">
    <citation type="submission" date="2017-05" db="EMBL/GenBank/DDBJ databases">
        <title>The Genome Sequence of Candida krusei Ckrusei653.</title>
        <authorList>
            <person name="Cuomo C."/>
            <person name="Forche A."/>
            <person name="Young S."/>
            <person name="Abouelleil A."/>
            <person name="Cao P."/>
            <person name="Chapman S."/>
            <person name="Cusick C."/>
            <person name="Shea T."/>
            <person name="Nusbaum C."/>
            <person name="Birren B."/>
        </authorList>
    </citation>
    <scope>NUCLEOTIDE SEQUENCE [LARGE SCALE GENOMIC DNA]</scope>
    <source>
        <strain evidence="3 6">Ckrusei653</strain>
    </source>
</reference>
<evidence type="ECO:0000313" key="2">
    <source>
        <dbReference type="EMBL" id="ONH73549.1"/>
    </source>
</evidence>
<dbReference type="GO" id="GO:0006506">
    <property type="term" value="P:GPI anchor biosynthetic process"/>
    <property type="evidence" value="ECO:0007669"/>
    <property type="project" value="UniProtKB-UniPathway"/>
</dbReference>
<dbReference type="VEuPathDB" id="FungiDB:C5L36_0B05360"/>
<sequence>MSSTEETKRIAQKKQWFSVASVAVLILALLLSKIHSFSVSLFNVYNAYRYIPDKVLDHYIQKPLSDVSMEIPVYFDSAFKFPDLGEAVDIQLNSRMLNEYFILPNVSIILKPGKKYMYDEGYYPKDEMFTYAMLSDGDAIQVDGARNYGEIYFTLQSVDANDLPFFMTQLLLDHCYSREINKYTPDMFYQLTGADNQSDYFFLHADYVDKRLIRDLIHKPKGIPLLIHIHLYVVMANFLNLNIMEAAQQYLLPVFQKYSHVFDFDVKVHHINLFDPNADIQREHIDEYFPDELTDIPVLKDIYKETKEKFKDGTHVHMVFYPFFQGGDKLREKKVGDMPLFSEYENMFLNIDNWGAVYFTHIPSENGDDTNTFSMNQLQDCMWTFNQALLDNIGVPNEVLAPPIRLRGFGRYLTIQYLTYYSFLLNKIKVWKSTKALLYRDPSEVNHRVETFVGSLKLRDIVVERLKQDDTISSLHYAEEMLAMVRDIDQQVEICIPDSLK</sequence>
<evidence type="ECO:0000313" key="4">
    <source>
        <dbReference type="Proteomes" id="UP000029867"/>
    </source>
</evidence>
<dbReference type="EMBL" id="MQVM01000014">
    <property type="protein sequence ID" value="ONH73549.1"/>
    <property type="molecule type" value="Genomic_DNA"/>
</dbReference>
<reference evidence="1" key="2">
    <citation type="submission" date="2014-08" db="EMBL/GenBank/DDBJ databases">
        <title>Exploiting Issatchenkia orientalis SD108 for Succinic Acid Production.</title>
        <authorList>
            <person name="Xiao H."/>
            <person name="Shao Z."/>
            <person name="Jiang Y."/>
            <person name="Dole S."/>
            <person name="Zhao H."/>
        </authorList>
    </citation>
    <scope>NUCLEOTIDE SEQUENCE [LARGE SCALE GENOMIC DNA]</scope>
    <source>
        <strain evidence="1">SD108</strain>
    </source>
</reference>
<dbReference type="GO" id="GO:0042765">
    <property type="term" value="C:GPI-anchor transamidase complex"/>
    <property type="evidence" value="ECO:0007669"/>
    <property type="project" value="InterPro"/>
</dbReference>
<comment type="caution">
    <text evidence="1">The sequence shown here is derived from an EMBL/GenBank/DDBJ whole genome shotgun (WGS) entry which is preliminary data.</text>
</comment>
<dbReference type="InterPro" id="IPR019540">
    <property type="entry name" value="PtdIno-glycan_biosynth_class_S"/>
</dbReference>
<evidence type="ECO:0000313" key="5">
    <source>
        <dbReference type="Proteomes" id="UP000189274"/>
    </source>
</evidence>
<dbReference type="Proteomes" id="UP000189274">
    <property type="component" value="Unassembled WGS sequence"/>
</dbReference>
<dbReference type="Proteomes" id="UP000029867">
    <property type="component" value="Unassembled WGS sequence"/>
</dbReference>
<dbReference type="Pfam" id="PF10510">
    <property type="entry name" value="PIG-S"/>
    <property type="match status" value="1"/>
</dbReference>
<evidence type="ECO:0000313" key="6">
    <source>
        <dbReference type="Proteomes" id="UP000195871"/>
    </source>
</evidence>